<sequence length="407" mass="43251">MVFFPAQKSVLMICGDHMEKFEAKVAFQALEAFGLKVDAVCPGKKAGDYVHTSIFQPFVYRSFSETAGHKFTLNATFDEVEPTEYNGLLTPGGRAPEYLAGIESVVELAKKYAQTGKPIASICHGSLILAAGDLLRGRTLTAYPSLKAVVIAAGAQWVPADSPGGYAVDGNLVSGVSYVANPKFISLFLETLGCKVSGADNKRILFLCGDFTEGLELMVPFQALQALGCHVDAVCPDKKAGETCPTVIHEFLPGDQTYSGKTGYNFPLTETFGGLDSSSYDALVLPGGQAPEYLSVNEDVLTLVKGFTDAGKPVGSMGHGQMILSFADALKGKKCTAHPSVKLNVVMAGGIWIEPNSLDTCFTDGNLVTGATWRGNAQFISQLMSVLGIQVSFTWDLDKTGDGVILL</sequence>
<keyword evidence="4" id="KW-1185">Reference proteome</keyword>
<organism evidence="3 4">
    <name type="scientific">Papaver atlanticum</name>
    <dbReference type="NCBI Taxonomy" id="357466"/>
    <lineage>
        <taxon>Eukaryota</taxon>
        <taxon>Viridiplantae</taxon>
        <taxon>Streptophyta</taxon>
        <taxon>Embryophyta</taxon>
        <taxon>Tracheophyta</taxon>
        <taxon>Spermatophyta</taxon>
        <taxon>Magnoliopsida</taxon>
        <taxon>Ranunculales</taxon>
        <taxon>Papaveraceae</taxon>
        <taxon>Papaveroideae</taxon>
        <taxon>Papaver</taxon>
    </lineage>
</organism>
<gene>
    <name evidence="3" type="ORF">MKW98_014065</name>
</gene>
<dbReference type="InterPro" id="IPR006286">
    <property type="entry name" value="C56_PfpI-like"/>
</dbReference>
<feature type="domain" description="DJ-1/PfpI" evidence="2">
    <location>
        <begin position="202"/>
        <end position="384"/>
    </location>
</feature>
<dbReference type="Proteomes" id="UP001202328">
    <property type="component" value="Unassembled WGS sequence"/>
</dbReference>
<dbReference type="SUPFAM" id="SSF52317">
    <property type="entry name" value="Class I glutamine amidotransferase-like"/>
    <property type="match status" value="2"/>
</dbReference>
<dbReference type="AlphaFoldDB" id="A0AAD4SK64"/>
<comment type="similarity">
    <text evidence="1">Belongs to the peptidase C56 family.</text>
</comment>
<accession>A0AAD4SK64</accession>
<dbReference type="Gene3D" id="3.40.50.880">
    <property type="match status" value="2"/>
</dbReference>
<dbReference type="CDD" id="cd03169">
    <property type="entry name" value="GATase1_PfpI_1"/>
    <property type="match status" value="2"/>
</dbReference>
<dbReference type="PANTHER" id="PTHR42733:SF2">
    <property type="entry name" value="DJ-1_THIJ_PFPI FAMILY PROTEIN"/>
    <property type="match status" value="1"/>
</dbReference>
<dbReference type="InterPro" id="IPR029062">
    <property type="entry name" value="Class_I_gatase-like"/>
</dbReference>
<dbReference type="EMBL" id="JAJJMB010010315">
    <property type="protein sequence ID" value="KAI3909648.1"/>
    <property type="molecule type" value="Genomic_DNA"/>
</dbReference>
<evidence type="ECO:0000259" key="2">
    <source>
        <dbReference type="Pfam" id="PF01965"/>
    </source>
</evidence>
<dbReference type="PANTHER" id="PTHR42733">
    <property type="entry name" value="DJ-1 PROTEIN"/>
    <property type="match status" value="1"/>
</dbReference>
<feature type="domain" description="DJ-1/PfpI" evidence="2">
    <location>
        <begin position="8"/>
        <end position="190"/>
    </location>
</feature>
<reference evidence="3" key="1">
    <citation type="submission" date="2022-04" db="EMBL/GenBank/DDBJ databases">
        <title>A functionally conserved STORR gene fusion in Papaver species that diverged 16.8 million years ago.</title>
        <authorList>
            <person name="Catania T."/>
        </authorList>
    </citation>
    <scope>NUCLEOTIDE SEQUENCE</scope>
    <source>
        <strain evidence="3">S-188037</strain>
    </source>
</reference>
<dbReference type="Pfam" id="PF01965">
    <property type="entry name" value="DJ-1_PfpI"/>
    <property type="match status" value="2"/>
</dbReference>
<protein>
    <recommendedName>
        <fullName evidence="2">DJ-1/PfpI domain-containing protein</fullName>
    </recommendedName>
</protein>
<evidence type="ECO:0000313" key="3">
    <source>
        <dbReference type="EMBL" id="KAI3909648.1"/>
    </source>
</evidence>
<comment type="caution">
    <text evidence="3">The sequence shown here is derived from an EMBL/GenBank/DDBJ whole genome shotgun (WGS) entry which is preliminary data.</text>
</comment>
<proteinExistence type="inferred from homology"/>
<dbReference type="PROSITE" id="PS51276">
    <property type="entry name" value="PEPTIDASE_C56_PFPI"/>
    <property type="match status" value="2"/>
</dbReference>
<dbReference type="InterPro" id="IPR002818">
    <property type="entry name" value="DJ-1/PfpI"/>
</dbReference>
<name>A0AAD4SK64_9MAGN</name>
<evidence type="ECO:0000313" key="4">
    <source>
        <dbReference type="Proteomes" id="UP001202328"/>
    </source>
</evidence>
<evidence type="ECO:0000256" key="1">
    <source>
        <dbReference type="ARBA" id="ARBA00008542"/>
    </source>
</evidence>